<evidence type="ECO:0000256" key="10">
    <source>
        <dbReference type="ARBA" id="ARBA00023134"/>
    </source>
</evidence>
<accession>A0A1G5MZJ4</accession>
<keyword evidence="10 12" id="KW-0342">GTP-binding</keyword>
<dbReference type="InterPro" id="IPR015946">
    <property type="entry name" value="KH_dom-like_a/b"/>
</dbReference>
<dbReference type="SUPFAM" id="SSF54814">
    <property type="entry name" value="Prokaryotic type KH domain (KH-domain type II)"/>
    <property type="match status" value="1"/>
</dbReference>
<evidence type="ECO:0000256" key="3">
    <source>
        <dbReference type="ARBA" id="ARBA00022475"/>
    </source>
</evidence>
<keyword evidence="3 12" id="KW-1003">Cell membrane</keyword>
<keyword evidence="18" id="KW-1185">Reference proteome</keyword>
<dbReference type="GO" id="GO:0005829">
    <property type="term" value="C:cytosol"/>
    <property type="evidence" value="ECO:0007669"/>
    <property type="project" value="TreeGrafter"/>
</dbReference>
<comment type="similarity">
    <text evidence="1 12 13 14">Belongs to the TRAFAC class TrmE-Era-EngA-EngB-Septin-like GTPase superfamily. Era GTPase family.</text>
</comment>
<dbReference type="GO" id="GO:0043024">
    <property type="term" value="F:ribosomal small subunit binding"/>
    <property type="evidence" value="ECO:0007669"/>
    <property type="project" value="TreeGrafter"/>
</dbReference>
<evidence type="ECO:0000256" key="5">
    <source>
        <dbReference type="ARBA" id="ARBA00022517"/>
    </source>
</evidence>
<dbReference type="NCBIfam" id="TIGR00231">
    <property type="entry name" value="small_GTP"/>
    <property type="match status" value="1"/>
</dbReference>
<dbReference type="Proteomes" id="UP000199347">
    <property type="component" value="Unassembled WGS sequence"/>
</dbReference>
<dbReference type="GO" id="GO:0003924">
    <property type="term" value="F:GTPase activity"/>
    <property type="evidence" value="ECO:0007669"/>
    <property type="project" value="UniProtKB-UniRule"/>
</dbReference>
<sequence>MAVTTELESPASSESEERTRAGFVALIGAPNAGKSTLLNQLVGTKVAIVTHKVQTTRSVIRGIAMHEGAQIVFVDTPGIFAPKKRLEKAMVSTAWAQVADADITAVLIDARVGLDEAALGIIDRLGESGAREDKRVLILNKIDLVRRDALLAITAEVNARLPFSRTFMVSAANGDGVSDLLGFFSEAMPEGPYLYPEDQVSDLPIRAIAAEVTREKLMLRLHQEVPYSATVETESWEEKRDGSVRISQVIFVERESHRKILLGKGGETIKQISIAARRELHHMLERKVHLFLFVKVREGWTDDPERYREMGLEFPK</sequence>
<dbReference type="HAMAP" id="MF_00367">
    <property type="entry name" value="GTPase_Era"/>
    <property type="match status" value="1"/>
</dbReference>
<dbReference type="Pfam" id="PF01926">
    <property type="entry name" value="MMR_HSR1"/>
    <property type="match status" value="1"/>
</dbReference>
<name>A0A1G5MZJ4_AFIMA</name>
<evidence type="ECO:0000259" key="16">
    <source>
        <dbReference type="PROSITE" id="PS51713"/>
    </source>
</evidence>
<dbReference type="Gene3D" id="3.40.50.300">
    <property type="entry name" value="P-loop containing nucleotide triphosphate hydrolases"/>
    <property type="match status" value="1"/>
</dbReference>
<dbReference type="GO" id="GO:0005886">
    <property type="term" value="C:plasma membrane"/>
    <property type="evidence" value="ECO:0007669"/>
    <property type="project" value="UniProtKB-SubCell"/>
</dbReference>
<evidence type="ECO:0000256" key="7">
    <source>
        <dbReference type="ARBA" id="ARBA00022730"/>
    </source>
</evidence>
<dbReference type="Pfam" id="PF07650">
    <property type="entry name" value="KH_2"/>
    <property type="match status" value="1"/>
</dbReference>
<keyword evidence="9 12" id="KW-0694">RNA-binding</keyword>
<feature type="region of interest" description="G3" evidence="13">
    <location>
        <begin position="75"/>
        <end position="78"/>
    </location>
</feature>
<dbReference type="InterPro" id="IPR006073">
    <property type="entry name" value="GTP-bd"/>
</dbReference>
<evidence type="ECO:0000256" key="14">
    <source>
        <dbReference type="RuleBase" id="RU003761"/>
    </source>
</evidence>
<dbReference type="GO" id="GO:0000028">
    <property type="term" value="P:ribosomal small subunit assembly"/>
    <property type="evidence" value="ECO:0007669"/>
    <property type="project" value="TreeGrafter"/>
</dbReference>
<dbReference type="GO" id="GO:0070181">
    <property type="term" value="F:small ribosomal subunit rRNA binding"/>
    <property type="evidence" value="ECO:0007669"/>
    <property type="project" value="UniProtKB-UniRule"/>
</dbReference>
<evidence type="ECO:0000259" key="15">
    <source>
        <dbReference type="PROSITE" id="PS50823"/>
    </source>
</evidence>
<feature type="domain" description="Era-type G" evidence="16">
    <location>
        <begin position="20"/>
        <end position="190"/>
    </location>
</feature>
<keyword evidence="11 12" id="KW-0472">Membrane</keyword>
<dbReference type="AlphaFoldDB" id="A0A1G5MZJ4"/>
<feature type="region of interest" description="G2" evidence="13">
    <location>
        <begin position="54"/>
        <end position="58"/>
    </location>
</feature>
<dbReference type="GO" id="GO:0005525">
    <property type="term" value="F:GTP binding"/>
    <property type="evidence" value="ECO:0007669"/>
    <property type="project" value="UniProtKB-UniRule"/>
</dbReference>
<comment type="subcellular location">
    <subcellularLocation>
        <location evidence="12">Cytoplasm</location>
    </subcellularLocation>
    <subcellularLocation>
        <location evidence="12">Cell membrane</location>
        <topology evidence="12">Peripheral membrane protein</topology>
    </subcellularLocation>
</comment>
<dbReference type="CDD" id="cd04163">
    <property type="entry name" value="Era"/>
    <property type="match status" value="1"/>
</dbReference>
<feature type="region of interest" description="G5" evidence="13">
    <location>
        <begin position="169"/>
        <end position="171"/>
    </location>
</feature>
<reference evidence="17 18" key="1">
    <citation type="submission" date="2016-10" db="EMBL/GenBank/DDBJ databases">
        <authorList>
            <person name="de Groot N.N."/>
        </authorList>
    </citation>
    <scope>NUCLEOTIDE SEQUENCE [LARGE SCALE GENOMIC DNA]</scope>
    <source>
        <strain evidence="17 18">DSM 2698</strain>
    </source>
</reference>
<dbReference type="PANTHER" id="PTHR42698:SF1">
    <property type="entry name" value="GTPASE ERA, MITOCHONDRIAL"/>
    <property type="match status" value="1"/>
</dbReference>
<dbReference type="OrthoDB" id="9805918at2"/>
<dbReference type="SUPFAM" id="SSF52540">
    <property type="entry name" value="P-loop containing nucleoside triphosphate hydrolases"/>
    <property type="match status" value="1"/>
</dbReference>
<organism evidence="17 18">
    <name type="scientific">Afifella marina DSM 2698</name>
    <dbReference type="NCBI Taxonomy" id="1120955"/>
    <lineage>
        <taxon>Bacteria</taxon>
        <taxon>Pseudomonadati</taxon>
        <taxon>Pseudomonadota</taxon>
        <taxon>Alphaproteobacteria</taxon>
        <taxon>Hyphomicrobiales</taxon>
        <taxon>Afifellaceae</taxon>
        <taxon>Afifella</taxon>
    </lineage>
</organism>
<gene>
    <name evidence="12" type="primary">era</name>
    <name evidence="17" type="ORF">SAMN03080610_01272</name>
</gene>
<dbReference type="EMBL" id="FMVW01000002">
    <property type="protein sequence ID" value="SCZ30595.1"/>
    <property type="molecule type" value="Genomic_DNA"/>
</dbReference>
<evidence type="ECO:0000256" key="2">
    <source>
        <dbReference type="ARBA" id="ARBA00020484"/>
    </source>
</evidence>
<dbReference type="PROSITE" id="PS51713">
    <property type="entry name" value="G_ERA"/>
    <property type="match status" value="1"/>
</dbReference>
<dbReference type="InterPro" id="IPR005662">
    <property type="entry name" value="GTPase_Era-like"/>
</dbReference>
<dbReference type="STRING" id="1120955.SAMN03080610_01272"/>
<proteinExistence type="inferred from homology"/>
<dbReference type="InterPro" id="IPR027417">
    <property type="entry name" value="P-loop_NTPase"/>
</dbReference>
<evidence type="ECO:0000256" key="13">
    <source>
        <dbReference type="PROSITE-ProRule" id="PRU01050"/>
    </source>
</evidence>
<feature type="domain" description="KH type-2" evidence="15">
    <location>
        <begin position="221"/>
        <end position="298"/>
    </location>
</feature>
<evidence type="ECO:0000256" key="1">
    <source>
        <dbReference type="ARBA" id="ARBA00007921"/>
    </source>
</evidence>
<dbReference type="NCBIfam" id="TIGR00436">
    <property type="entry name" value="era"/>
    <property type="match status" value="1"/>
</dbReference>
<feature type="region of interest" description="G1" evidence="13">
    <location>
        <begin position="28"/>
        <end position="35"/>
    </location>
</feature>
<dbReference type="CDD" id="cd22534">
    <property type="entry name" value="KH-II_Era"/>
    <property type="match status" value="1"/>
</dbReference>
<feature type="binding site" evidence="12">
    <location>
        <begin position="75"/>
        <end position="79"/>
    </location>
    <ligand>
        <name>GTP</name>
        <dbReference type="ChEBI" id="CHEBI:37565"/>
    </ligand>
</feature>
<dbReference type="Gene3D" id="3.30.300.20">
    <property type="match status" value="1"/>
</dbReference>
<comment type="subunit">
    <text evidence="12">Monomer.</text>
</comment>
<comment type="function">
    <text evidence="12">An essential GTPase that binds both GDP and GTP, with rapid nucleotide exchange. Plays a role in 16S rRNA processing and 30S ribosomal subunit biogenesis and possibly also in cell cycle regulation and energy metabolism.</text>
</comment>
<dbReference type="InterPro" id="IPR030388">
    <property type="entry name" value="G_ERA_dom"/>
</dbReference>
<keyword evidence="6" id="KW-0997">Cell inner membrane</keyword>
<dbReference type="FunFam" id="3.30.300.20:FF:000031">
    <property type="entry name" value="GTPase Era"/>
    <property type="match status" value="1"/>
</dbReference>
<dbReference type="InterPro" id="IPR004044">
    <property type="entry name" value="KH_dom_type_2"/>
</dbReference>
<evidence type="ECO:0000256" key="4">
    <source>
        <dbReference type="ARBA" id="ARBA00022490"/>
    </source>
</evidence>
<keyword evidence="4 12" id="KW-0963">Cytoplasm</keyword>
<keyword evidence="8 12" id="KW-0547">Nucleotide-binding</keyword>
<feature type="binding site" evidence="12">
    <location>
        <begin position="28"/>
        <end position="35"/>
    </location>
    <ligand>
        <name>GTP</name>
        <dbReference type="ChEBI" id="CHEBI:37565"/>
    </ligand>
</feature>
<dbReference type="PANTHER" id="PTHR42698">
    <property type="entry name" value="GTPASE ERA"/>
    <property type="match status" value="1"/>
</dbReference>
<evidence type="ECO:0000313" key="17">
    <source>
        <dbReference type="EMBL" id="SCZ30595.1"/>
    </source>
</evidence>
<evidence type="ECO:0000256" key="8">
    <source>
        <dbReference type="ARBA" id="ARBA00022741"/>
    </source>
</evidence>
<feature type="binding site" evidence="12">
    <location>
        <begin position="140"/>
        <end position="143"/>
    </location>
    <ligand>
        <name>GTP</name>
        <dbReference type="ChEBI" id="CHEBI:37565"/>
    </ligand>
</feature>
<dbReference type="NCBIfam" id="NF000908">
    <property type="entry name" value="PRK00089.1"/>
    <property type="match status" value="1"/>
</dbReference>
<dbReference type="RefSeq" id="WP_092810703.1">
    <property type="nucleotide sequence ID" value="NZ_FMVW01000002.1"/>
</dbReference>
<keyword evidence="5 12" id="KW-0690">Ribosome biogenesis</keyword>
<evidence type="ECO:0000256" key="11">
    <source>
        <dbReference type="ARBA" id="ARBA00023136"/>
    </source>
</evidence>
<evidence type="ECO:0000256" key="6">
    <source>
        <dbReference type="ARBA" id="ARBA00022519"/>
    </source>
</evidence>
<evidence type="ECO:0000256" key="12">
    <source>
        <dbReference type="HAMAP-Rule" id="MF_00367"/>
    </source>
</evidence>
<feature type="region of interest" description="G4" evidence="13">
    <location>
        <begin position="140"/>
        <end position="143"/>
    </location>
</feature>
<dbReference type="InterPro" id="IPR009019">
    <property type="entry name" value="KH_sf_prok-type"/>
</dbReference>
<evidence type="ECO:0000313" key="18">
    <source>
        <dbReference type="Proteomes" id="UP000199347"/>
    </source>
</evidence>
<dbReference type="InterPro" id="IPR005225">
    <property type="entry name" value="Small_GTP-bd"/>
</dbReference>
<keyword evidence="7 12" id="KW-0699">rRNA-binding</keyword>
<evidence type="ECO:0000256" key="9">
    <source>
        <dbReference type="ARBA" id="ARBA00022884"/>
    </source>
</evidence>
<protein>
    <recommendedName>
        <fullName evidence="2 12">GTPase Era</fullName>
    </recommendedName>
</protein>
<dbReference type="PROSITE" id="PS50823">
    <property type="entry name" value="KH_TYPE_2"/>
    <property type="match status" value="1"/>
</dbReference>